<sequence length="479" mass="50848">MMGGLALHAQTSIEAPPRAVFALFGSASGAGWLFDATCDRVAVGAVVTLQAPLGGERITVLGRISALRPPGPARPGRIELRLDQPWRGRLRVLFEADGAGTRVRIVADLDDSGLTWLMRRRGHPVPERAHAGEHLVGLLTSKSGPGSVFAAASENLAAMAVDEVNADGGVRGRPLRLVVGDDDTDPATGVAEARRLVRAGCRTILATTTSATFARVSADLRRAGVLLVLTLMNEGGLGGELCMQLGERPEQQLRAAVTPLMRAAGGRRWFLAGNDYVWPLAVHAMARPVLADHRASIVGEGFAALGTRDFAPLIERITASGADVVLSSFVGADLVAFERQCHAMGVRERCRTLTLALDEPTRERIGDAASEGMWGVSGYFEQLDGAANAAFLRRYRDLYGRFAPPVSSIAEAAYEAVHLYAGAARRAGEDEPRAIARELRSSRARFPRGPVTVAGPETVRQELFVAEAVPGGFAVGRSG</sequence>
<protein>
    <submittedName>
        <fullName evidence="4">Nitrile hydratase regulator</fullName>
    </submittedName>
</protein>
<evidence type="ECO:0000256" key="2">
    <source>
        <dbReference type="ARBA" id="ARBA00022729"/>
    </source>
</evidence>
<dbReference type="Gene3D" id="3.40.50.2300">
    <property type="match status" value="2"/>
</dbReference>
<dbReference type="Pfam" id="PF13458">
    <property type="entry name" value="Peripla_BP_6"/>
    <property type="match status" value="1"/>
</dbReference>
<name>A0A4Y3WIN4_9PSEU</name>
<dbReference type="CDD" id="cd06331">
    <property type="entry name" value="PBP1_AmiC-like"/>
    <property type="match status" value="1"/>
</dbReference>
<comment type="caution">
    <text evidence="4">The sequence shown here is derived from an EMBL/GenBank/DDBJ whole genome shotgun (WGS) entry which is preliminary data.</text>
</comment>
<gene>
    <name evidence="4" type="ORF">PHY01_10060</name>
</gene>
<dbReference type="Proteomes" id="UP000320338">
    <property type="component" value="Unassembled WGS sequence"/>
</dbReference>
<dbReference type="PANTHER" id="PTHR47628">
    <property type="match status" value="1"/>
</dbReference>
<organism evidence="4 5">
    <name type="scientific">Pseudonocardia hydrocarbonoxydans</name>
    <dbReference type="NCBI Taxonomy" id="76726"/>
    <lineage>
        <taxon>Bacteria</taxon>
        <taxon>Bacillati</taxon>
        <taxon>Actinomycetota</taxon>
        <taxon>Actinomycetes</taxon>
        <taxon>Pseudonocardiales</taxon>
        <taxon>Pseudonocardiaceae</taxon>
        <taxon>Pseudonocardia</taxon>
    </lineage>
</organism>
<dbReference type="SUPFAM" id="SSF55961">
    <property type="entry name" value="Bet v1-like"/>
    <property type="match status" value="1"/>
</dbReference>
<evidence type="ECO:0000256" key="1">
    <source>
        <dbReference type="ARBA" id="ARBA00010062"/>
    </source>
</evidence>
<evidence type="ECO:0000313" key="4">
    <source>
        <dbReference type="EMBL" id="GEC18723.1"/>
    </source>
</evidence>
<dbReference type="SUPFAM" id="SSF53822">
    <property type="entry name" value="Periplasmic binding protein-like I"/>
    <property type="match status" value="1"/>
</dbReference>
<reference evidence="4 5" key="1">
    <citation type="submission" date="2019-06" db="EMBL/GenBank/DDBJ databases">
        <title>Whole genome shotgun sequence of Pseudonocardia hydrocarbonoxydans NBRC 14498.</title>
        <authorList>
            <person name="Hosoyama A."/>
            <person name="Uohara A."/>
            <person name="Ohji S."/>
            <person name="Ichikawa N."/>
        </authorList>
    </citation>
    <scope>NUCLEOTIDE SEQUENCE [LARGE SCALE GENOMIC DNA]</scope>
    <source>
        <strain evidence="4 5">NBRC 14498</strain>
    </source>
</reference>
<dbReference type="AlphaFoldDB" id="A0A4Y3WIN4"/>
<proteinExistence type="inferred from homology"/>
<dbReference type="EMBL" id="BJNG01000008">
    <property type="protein sequence ID" value="GEC18723.1"/>
    <property type="molecule type" value="Genomic_DNA"/>
</dbReference>
<accession>A0A4Y3WIN4</accession>
<dbReference type="PANTHER" id="PTHR47628:SF1">
    <property type="entry name" value="ALIPHATIC AMIDASE EXPRESSION-REGULATING PROTEIN"/>
    <property type="match status" value="1"/>
</dbReference>
<dbReference type="InterPro" id="IPR028081">
    <property type="entry name" value="Leu-bd"/>
</dbReference>
<evidence type="ECO:0000259" key="3">
    <source>
        <dbReference type="Pfam" id="PF13458"/>
    </source>
</evidence>
<dbReference type="InterPro" id="IPR023393">
    <property type="entry name" value="START-like_dom_sf"/>
</dbReference>
<keyword evidence="2" id="KW-0732">Signal</keyword>
<comment type="similarity">
    <text evidence="1">Belongs to the leucine-binding protein family.</text>
</comment>
<dbReference type="Gene3D" id="3.30.530.20">
    <property type="match status" value="1"/>
</dbReference>
<keyword evidence="5" id="KW-1185">Reference proteome</keyword>
<dbReference type="InterPro" id="IPR028082">
    <property type="entry name" value="Peripla_BP_I"/>
</dbReference>
<feature type="domain" description="Leucine-binding protein" evidence="3">
    <location>
        <begin position="136"/>
        <end position="466"/>
    </location>
</feature>
<evidence type="ECO:0000313" key="5">
    <source>
        <dbReference type="Proteomes" id="UP000320338"/>
    </source>
</evidence>